<dbReference type="Gene3D" id="3.40.50.2300">
    <property type="match status" value="1"/>
</dbReference>
<dbReference type="EMBL" id="JBHLZP010000017">
    <property type="protein sequence ID" value="MFB9831445.1"/>
    <property type="molecule type" value="Genomic_DNA"/>
</dbReference>
<gene>
    <name evidence="3" type="ORF">ACFFNX_04495</name>
</gene>
<comment type="caution">
    <text evidence="3">The sequence shown here is derived from an EMBL/GenBank/DDBJ whole genome shotgun (WGS) entry which is preliminary data.</text>
</comment>
<evidence type="ECO:0000256" key="1">
    <source>
        <dbReference type="SAM" id="MobiDB-lite"/>
    </source>
</evidence>
<dbReference type="Proteomes" id="UP001589627">
    <property type="component" value="Unassembled WGS sequence"/>
</dbReference>
<keyword evidence="2" id="KW-0472">Membrane</keyword>
<proteinExistence type="predicted"/>
<reference evidence="3 4" key="1">
    <citation type="submission" date="2024-09" db="EMBL/GenBank/DDBJ databases">
        <authorList>
            <person name="Sun Q."/>
            <person name="Mori K."/>
        </authorList>
    </citation>
    <scope>NUCLEOTIDE SEQUENCE [LARGE SCALE GENOMIC DNA]</scope>
    <source>
        <strain evidence="3 4">TBRC 0563</strain>
    </source>
</reference>
<name>A0ABV5Y8U5_9ACTN</name>
<keyword evidence="2" id="KW-0812">Transmembrane</keyword>
<protein>
    <recommendedName>
        <fullName evidence="5">BMP family ABC transporter substrate-binding protein</fullName>
    </recommendedName>
</protein>
<dbReference type="RefSeq" id="WP_378195539.1">
    <property type="nucleotide sequence ID" value="NZ_JBHLZP010000017.1"/>
</dbReference>
<keyword evidence="2" id="KW-1133">Transmembrane helix</keyword>
<evidence type="ECO:0000313" key="4">
    <source>
        <dbReference type="Proteomes" id="UP001589627"/>
    </source>
</evidence>
<keyword evidence="4" id="KW-1185">Reference proteome</keyword>
<feature type="compositionally biased region" description="Basic and acidic residues" evidence="1">
    <location>
        <begin position="1"/>
        <end position="15"/>
    </location>
</feature>
<accession>A0ABV5Y8U5</accession>
<evidence type="ECO:0000313" key="3">
    <source>
        <dbReference type="EMBL" id="MFB9831445.1"/>
    </source>
</evidence>
<sequence>MGQDQRRTAVKERITRPSTPAGWRARMSHGLRGRRLVAAAVAVAVAAAVAIWAVIATSGPKPRVRHYLAFKACLLTDAQGVAGKQAAPVWAGMEEASLKTHAKVQNLPAFGPPTTANTQPYLRTLISQGCNVIVAVGTGPVASVIPEAQARPKTQFIVVGKATPAHNVTVVNPHSVDISTDISNGLTRQVHAN</sequence>
<evidence type="ECO:0008006" key="5">
    <source>
        <dbReference type="Google" id="ProtNLM"/>
    </source>
</evidence>
<organism evidence="3 4">
    <name type="scientific">Actinoallomurus acaciae</name>
    <dbReference type="NCBI Taxonomy" id="502577"/>
    <lineage>
        <taxon>Bacteria</taxon>
        <taxon>Bacillati</taxon>
        <taxon>Actinomycetota</taxon>
        <taxon>Actinomycetes</taxon>
        <taxon>Streptosporangiales</taxon>
        <taxon>Thermomonosporaceae</taxon>
        <taxon>Actinoallomurus</taxon>
    </lineage>
</organism>
<evidence type="ECO:0000256" key="2">
    <source>
        <dbReference type="SAM" id="Phobius"/>
    </source>
</evidence>
<feature type="region of interest" description="Disordered" evidence="1">
    <location>
        <begin position="1"/>
        <end position="21"/>
    </location>
</feature>
<feature type="transmembrane region" description="Helical" evidence="2">
    <location>
        <begin position="36"/>
        <end position="55"/>
    </location>
</feature>